<dbReference type="InterPro" id="IPR011111">
    <property type="entry name" value="Plasmid_RepB"/>
</dbReference>
<dbReference type="InterPro" id="IPR003115">
    <property type="entry name" value="ParB_N"/>
</dbReference>
<dbReference type="InterPro" id="IPR036086">
    <property type="entry name" value="ParB/Sulfiredoxin_sf"/>
</dbReference>
<comment type="similarity">
    <text evidence="1">Belongs to the ParB family.</text>
</comment>
<keyword evidence="4" id="KW-0614">Plasmid</keyword>
<dbReference type="SUPFAM" id="SSF109709">
    <property type="entry name" value="KorB DNA-binding domain-like"/>
    <property type="match status" value="1"/>
</dbReference>
<dbReference type="SMART" id="SM00470">
    <property type="entry name" value="ParB"/>
    <property type="match status" value="1"/>
</dbReference>
<protein>
    <submittedName>
        <fullName evidence="4">Plasmid partitioning protein RepB</fullName>
    </submittedName>
</protein>
<dbReference type="InterPro" id="IPR017819">
    <property type="entry name" value="Plasmid_partition_RepB"/>
</dbReference>
<evidence type="ECO:0000259" key="3">
    <source>
        <dbReference type="SMART" id="SM00470"/>
    </source>
</evidence>
<accession>A0A3G8MBY2</accession>
<sequence length="330" mass="36648">MARKNPFASLMAHDSPEEKSPALDYTLKGASRSILSSIDELAARADKLMEGETIVELDPEFVEVSFVKDRLDGDDQEFMELVEAIRDRGQDSPILVRPHPAKTGRYMIVFGHRRARVAKLLGRKVRAVVKELKDREHVVAQGQENSARANLSFIEKALFASKLSRLRYDDDNSTVLAALSIDRATLSKMLSVASLPEEILGAIGPAKGVGRDRWYELKLLLEKPGNHDVARKAIEEGGISDLSSDERFNAIMTCLKSAKPTSRPRTSQKQNWASEDGALSAEMLAEGKRYTVSLKARNSDARAFGEYLSEHLADLYRAFKQGKSVTERGD</sequence>
<dbReference type="PANTHER" id="PTHR33375:SF1">
    <property type="entry name" value="CHROMOSOME-PARTITIONING PROTEIN PARB-RELATED"/>
    <property type="match status" value="1"/>
</dbReference>
<dbReference type="GO" id="GO:0005694">
    <property type="term" value="C:chromosome"/>
    <property type="evidence" value="ECO:0007669"/>
    <property type="project" value="TreeGrafter"/>
</dbReference>
<dbReference type="AlphaFoldDB" id="A0A3G8MBY2"/>
<dbReference type="InterPro" id="IPR037972">
    <property type="entry name" value="RepB_N"/>
</dbReference>
<evidence type="ECO:0000313" key="4">
    <source>
        <dbReference type="EMBL" id="AZG78785.1"/>
    </source>
</evidence>
<dbReference type="NCBIfam" id="TIGR00180">
    <property type="entry name" value="parB_part"/>
    <property type="match status" value="1"/>
</dbReference>
<dbReference type="SUPFAM" id="SSF110849">
    <property type="entry name" value="ParB/Sulfiredoxin"/>
    <property type="match status" value="1"/>
</dbReference>
<evidence type="ECO:0000256" key="1">
    <source>
        <dbReference type="ARBA" id="ARBA00006295"/>
    </source>
</evidence>
<dbReference type="GO" id="GO:0003677">
    <property type="term" value="F:DNA binding"/>
    <property type="evidence" value="ECO:0007669"/>
    <property type="project" value="InterPro"/>
</dbReference>
<dbReference type="InterPro" id="IPR050336">
    <property type="entry name" value="Chromosome_partition/occlusion"/>
</dbReference>
<proteinExistence type="inferred from homology"/>
<dbReference type="NCBIfam" id="TIGR03454">
    <property type="entry name" value="partition_RepB"/>
    <property type="match status" value="1"/>
</dbReference>
<geneLocation type="plasmid" evidence="5">
    <name>pgw6_1</name>
</geneLocation>
<dbReference type="EMBL" id="CP034087">
    <property type="protein sequence ID" value="AZG78785.1"/>
    <property type="molecule type" value="Genomic_DNA"/>
</dbReference>
<organism evidence="4 5">
    <name type="scientific">Methylocystis rosea</name>
    <dbReference type="NCBI Taxonomy" id="173366"/>
    <lineage>
        <taxon>Bacteria</taxon>
        <taxon>Pseudomonadati</taxon>
        <taxon>Pseudomonadota</taxon>
        <taxon>Alphaproteobacteria</taxon>
        <taxon>Hyphomicrobiales</taxon>
        <taxon>Methylocystaceae</taxon>
        <taxon>Methylocystis</taxon>
    </lineage>
</organism>
<reference evidence="4 5" key="1">
    <citation type="submission" date="2018-11" db="EMBL/GenBank/DDBJ databases">
        <title>Genome squencing of methanotrophic bacteria isolated from alkaline groundwater in Korea.</title>
        <authorList>
            <person name="Nguyen L.N."/>
        </authorList>
    </citation>
    <scope>NUCLEOTIDE SEQUENCE [LARGE SCALE GENOMIC DNA]</scope>
    <source>
        <strain evidence="4 5">GW6</strain>
        <plasmid evidence="5">pgw6_1</plasmid>
    </source>
</reference>
<dbReference type="PANTHER" id="PTHR33375">
    <property type="entry name" value="CHROMOSOME-PARTITIONING PROTEIN PARB-RELATED"/>
    <property type="match status" value="1"/>
</dbReference>
<dbReference type="Pfam" id="PF02195">
    <property type="entry name" value="ParB_N"/>
    <property type="match status" value="1"/>
</dbReference>
<dbReference type="KEGG" id="mros:EHO51_18270"/>
<dbReference type="Gene3D" id="1.10.10.2830">
    <property type="match status" value="1"/>
</dbReference>
<feature type="domain" description="ParB-like N-terminal" evidence="3">
    <location>
        <begin position="55"/>
        <end position="146"/>
    </location>
</feature>
<evidence type="ECO:0000313" key="5">
    <source>
        <dbReference type="Proteomes" id="UP000273982"/>
    </source>
</evidence>
<dbReference type="Proteomes" id="UP000273982">
    <property type="component" value="Plasmid pGW6_1"/>
</dbReference>
<evidence type="ECO:0000256" key="2">
    <source>
        <dbReference type="SAM" id="MobiDB-lite"/>
    </source>
</evidence>
<dbReference type="Gene3D" id="3.90.1530.30">
    <property type="match status" value="1"/>
</dbReference>
<name>A0A3G8MBY2_9HYPH</name>
<dbReference type="Pfam" id="PF07506">
    <property type="entry name" value="RepB"/>
    <property type="match status" value="1"/>
</dbReference>
<dbReference type="RefSeq" id="WP_124740295.1">
    <property type="nucleotide sequence ID" value="NZ_CP034087.1"/>
</dbReference>
<dbReference type="GO" id="GO:0007059">
    <property type="term" value="P:chromosome segregation"/>
    <property type="evidence" value="ECO:0007669"/>
    <property type="project" value="TreeGrafter"/>
</dbReference>
<feature type="region of interest" description="Disordered" evidence="2">
    <location>
        <begin position="1"/>
        <end position="20"/>
    </location>
</feature>
<dbReference type="CDD" id="cd16405">
    <property type="entry name" value="RepB_like_N"/>
    <property type="match status" value="1"/>
</dbReference>
<gene>
    <name evidence="4" type="primary">repB</name>
    <name evidence="4" type="ORF">EHO51_18270</name>
</gene>
<dbReference type="InterPro" id="IPR004437">
    <property type="entry name" value="ParB/RepB/Spo0J"/>
</dbReference>